<comment type="caution">
    <text evidence="2">The sequence shown here is derived from an EMBL/GenBank/DDBJ whole genome shotgun (WGS) entry which is preliminary data.</text>
</comment>
<feature type="compositionally biased region" description="Basic residues" evidence="1">
    <location>
        <begin position="429"/>
        <end position="439"/>
    </location>
</feature>
<sequence>MQARLSSPLPVRRLFVVSEVEIHLARAEEVLEQPQLKQGGVPQWSVVWRNVPHASQLPATSCRSAAFVEPRRGWREVKSDPLINPSYSLQTFPANRGKKIACRVMPHGRLLRDIPIPKRLALSSPGHELHGNCLPTGVEKKKPARLPPRRPGFNPLPGHSGFLHVGIVPDDAVGWWVFLGDLPFPPPFHSSTAPYSSESPSSALKASMLRAVQISSLTRGTFRKVGRNRGLTIKWAFHGACLRAHKVTSRVRGSPETTSACSRQAFSTAVPTTHYPLALDGPLMLVVEEGLYLSDAHRALHTEHFHCASLPAEQILQCRLKILGTRKRREKSRAMKRRRSVPLSEVPAGGRHGPSWNLPTLYGRCFHCASLPNSEQGFPVGIFHTDPPRTRPTHSKLCFSTARCPARIPPVTSVKRPLKQTTICKPQRRRAARGGRRAFQRSASCSTTCPRRVNKKTSSRNGVLRARPAKPHPSPVTRYCMHVALARLKFATSHVPIAEMSRAERRRSTTCFSIQAFIGRPKREREREREREIRGMDKGKPMLRGAFCPNLATDLSFPADVKH</sequence>
<evidence type="ECO:0000313" key="3">
    <source>
        <dbReference type="Proteomes" id="UP001159363"/>
    </source>
</evidence>
<feature type="compositionally biased region" description="Basic residues" evidence="1">
    <location>
        <begin position="329"/>
        <end position="340"/>
    </location>
</feature>
<proteinExistence type="predicted"/>
<protein>
    <submittedName>
        <fullName evidence="2">Uncharacterized protein</fullName>
    </submittedName>
</protein>
<evidence type="ECO:0000313" key="2">
    <source>
        <dbReference type="EMBL" id="KAJ8883161.1"/>
    </source>
</evidence>
<reference evidence="2 3" key="1">
    <citation type="submission" date="2023-02" db="EMBL/GenBank/DDBJ databases">
        <title>LHISI_Scaffold_Assembly.</title>
        <authorList>
            <person name="Stuart O.P."/>
            <person name="Cleave R."/>
            <person name="Magrath M.J.L."/>
            <person name="Mikheyev A.S."/>
        </authorList>
    </citation>
    <scope>NUCLEOTIDE SEQUENCE [LARGE SCALE GENOMIC DNA]</scope>
    <source>
        <strain evidence="2">Daus_M_001</strain>
        <tissue evidence="2">Leg muscle</tissue>
    </source>
</reference>
<accession>A0ABQ9HG57</accession>
<evidence type="ECO:0000256" key="1">
    <source>
        <dbReference type="SAM" id="MobiDB-lite"/>
    </source>
</evidence>
<dbReference type="Proteomes" id="UP001159363">
    <property type="component" value="Chromosome 4"/>
</dbReference>
<feature type="region of interest" description="Disordered" evidence="1">
    <location>
        <begin position="429"/>
        <end position="473"/>
    </location>
</feature>
<dbReference type="EMBL" id="JARBHB010000005">
    <property type="protein sequence ID" value="KAJ8883161.1"/>
    <property type="molecule type" value="Genomic_DNA"/>
</dbReference>
<keyword evidence="3" id="KW-1185">Reference proteome</keyword>
<organism evidence="2 3">
    <name type="scientific">Dryococelus australis</name>
    <dbReference type="NCBI Taxonomy" id="614101"/>
    <lineage>
        <taxon>Eukaryota</taxon>
        <taxon>Metazoa</taxon>
        <taxon>Ecdysozoa</taxon>
        <taxon>Arthropoda</taxon>
        <taxon>Hexapoda</taxon>
        <taxon>Insecta</taxon>
        <taxon>Pterygota</taxon>
        <taxon>Neoptera</taxon>
        <taxon>Polyneoptera</taxon>
        <taxon>Phasmatodea</taxon>
        <taxon>Verophasmatodea</taxon>
        <taxon>Anareolatae</taxon>
        <taxon>Phasmatidae</taxon>
        <taxon>Eurycanthinae</taxon>
        <taxon>Dryococelus</taxon>
    </lineage>
</organism>
<name>A0ABQ9HG57_9NEOP</name>
<feature type="region of interest" description="Disordered" evidence="1">
    <location>
        <begin position="329"/>
        <end position="349"/>
    </location>
</feature>
<gene>
    <name evidence="2" type="ORF">PR048_015001</name>
</gene>